<name>A0A7J7FZV9_CAMSI</name>
<dbReference type="GO" id="GO:0016020">
    <property type="term" value="C:membrane"/>
    <property type="evidence" value="ECO:0007669"/>
    <property type="project" value="UniProtKB-SubCell"/>
</dbReference>
<evidence type="ECO:0000256" key="2">
    <source>
        <dbReference type="ARBA" id="ARBA00022692"/>
    </source>
</evidence>
<keyword evidence="7" id="KW-1185">Reference proteome</keyword>
<accession>A0A7J7FZV9</accession>
<keyword evidence="4" id="KW-0472">Membrane</keyword>
<evidence type="ECO:0000256" key="4">
    <source>
        <dbReference type="ARBA" id="ARBA00023136"/>
    </source>
</evidence>
<sequence>MSGIKRNVVSGDPFRFCFEMLYISKSQRPIIPGYHLDGNKEMLAMAFMNIVGSLTSCYAATGALTRTLGTLIAVIRASGFATTAAAVATAIGTVVEPSSPVLSNYALGGGISPVPENGFPSRNIPTSKVKLKEQEGESRKCPKIKLYSDGMEAHKMVHPKVGLIAHVTLEIHGRTPQNSTVQTEAVNGQAVAFQVEDKRTHAHLILEYSRPIFDRASEGAHFGTFPSRTEVPELRVLARAWTSPLEWTLEARKISNQAILPVDFLLKASTTVLAFPGSFTVASDEALPPKHSGLE</sequence>
<protein>
    <recommendedName>
        <fullName evidence="5">SLC26A/SulP transporter domain-containing protein</fullName>
    </recommendedName>
</protein>
<dbReference type="InterPro" id="IPR001902">
    <property type="entry name" value="SLC26A/SulP_fam"/>
</dbReference>
<reference evidence="7" key="1">
    <citation type="journal article" date="2020" name="Nat. Commun.">
        <title>Genome assembly of wild tea tree DASZ reveals pedigree and selection history of tea varieties.</title>
        <authorList>
            <person name="Zhang W."/>
            <person name="Zhang Y."/>
            <person name="Qiu H."/>
            <person name="Guo Y."/>
            <person name="Wan H."/>
            <person name="Zhang X."/>
            <person name="Scossa F."/>
            <person name="Alseekh S."/>
            <person name="Zhang Q."/>
            <person name="Wang P."/>
            <person name="Xu L."/>
            <person name="Schmidt M.H."/>
            <person name="Jia X."/>
            <person name="Li D."/>
            <person name="Zhu A."/>
            <person name="Guo F."/>
            <person name="Chen W."/>
            <person name="Ni D."/>
            <person name="Usadel B."/>
            <person name="Fernie A.R."/>
            <person name="Wen W."/>
        </authorList>
    </citation>
    <scope>NUCLEOTIDE SEQUENCE [LARGE SCALE GENOMIC DNA]</scope>
    <source>
        <strain evidence="7">cv. G240</strain>
    </source>
</reference>
<keyword evidence="3" id="KW-1133">Transmembrane helix</keyword>
<keyword evidence="2" id="KW-0812">Transmembrane</keyword>
<evidence type="ECO:0000313" key="6">
    <source>
        <dbReference type="EMBL" id="KAF5933078.1"/>
    </source>
</evidence>
<evidence type="ECO:0000313" key="7">
    <source>
        <dbReference type="Proteomes" id="UP000593564"/>
    </source>
</evidence>
<evidence type="ECO:0000256" key="1">
    <source>
        <dbReference type="ARBA" id="ARBA00004141"/>
    </source>
</evidence>
<proteinExistence type="predicted"/>
<comment type="subcellular location">
    <subcellularLocation>
        <location evidence="1">Membrane</location>
        <topology evidence="1">Multi-pass membrane protein</topology>
    </subcellularLocation>
</comment>
<evidence type="ECO:0000256" key="3">
    <source>
        <dbReference type="ARBA" id="ARBA00022989"/>
    </source>
</evidence>
<dbReference type="EMBL" id="JACBKZ010000014">
    <property type="protein sequence ID" value="KAF5933078.1"/>
    <property type="molecule type" value="Genomic_DNA"/>
</dbReference>
<dbReference type="Pfam" id="PF00916">
    <property type="entry name" value="Sulfate_transp"/>
    <property type="match status" value="1"/>
</dbReference>
<organism evidence="6 7">
    <name type="scientific">Camellia sinensis</name>
    <name type="common">Tea plant</name>
    <name type="synonym">Thea sinensis</name>
    <dbReference type="NCBI Taxonomy" id="4442"/>
    <lineage>
        <taxon>Eukaryota</taxon>
        <taxon>Viridiplantae</taxon>
        <taxon>Streptophyta</taxon>
        <taxon>Embryophyta</taxon>
        <taxon>Tracheophyta</taxon>
        <taxon>Spermatophyta</taxon>
        <taxon>Magnoliopsida</taxon>
        <taxon>eudicotyledons</taxon>
        <taxon>Gunneridae</taxon>
        <taxon>Pentapetalae</taxon>
        <taxon>asterids</taxon>
        <taxon>Ericales</taxon>
        <taxon>Theaceae</taxon>
        <taxon>Camellia</taxon>
    </lineage>
</organism>
<dbReference type="Proteomes" id="UP000593564">
    <property type="component" value="Unassembled WGS sequence"/>
</dbReference>
<reference evidence="6 7" key="2">
    <citation type="submission" date="2020-07" db="EMBL/GenBank/DDBJ databases">
        <title>Genome assembly of wild tea tree DASZ reveals pedigree and selection history of tea varieties.</title>
        <authorList>
            <person name="Zhang W."/>
        </authorList>
    </citation>
    <scope>NUCLEOTIDE SEQUENCE [LARGE SCALE GENOMIC DNA]</scope>
    <source>
        <strain evidence="7">cv. G240</strain>
        <tissue evidence="6">Leaf</tissue>
    </source>
</reference>
<evidence type="ECO:0000259" key="5">
    <source>
        <dbReference type="Pfam" id="PF00916"/>
    </source>
</evidence>
<dbReference type="GO" id="GO:0055085">
    <property type="term" value="P:transmembrane transport"/>
    <property type="evidence" value="ECO:0007669"/>
    <property type="project" value="InterPro"/>
</dbReference>
<dbReference type="InterPro" id="IPR011547">
    <property type="entry name" value="SLC26A/SulP_dom"/>
</dbReference>
<dbReference type="AlphaFoldDB" id="A0A7J7FZV9"/>
<feature type="domain" description="SLC26A/SulP transporter" evidence="5">
    <location>
        <begin position="22"/>
        <end position="88"/>
    </location>
</feature>
<comment type="caution">
    <text evidence="6">The sequence shown here is derived from an EMBL/GenBank/DDBJ whole genome shotgun (WGS) entry which is preliminary data.</text>
</comment>
<gene>
    <name evidence="6" type="ORF">HYC85_029249</name>
</gene>
<dbReference type="PANTHER" id="PTHR11814">
    <property type="entry name" value="SULFATE TRANSPORTER"/>
    <property type="match status" value="1"/>
</dbReference>